<evidence type="ECO:0000313" key="1">
    <source>
        <dbReference type="EnsemblPlants" id="OMERI01G19770.1"/>
    </source>
</evidence>
<organism evidence="1">
    <name type="scientific">Oryza meridionalis</name>
    <dbReference type="NCBI Taxonomy" id="40149"/>
    <lineage>
        <taxon>Eukaryota</taxon>
        <taxon>Viridiplantae</taxon>
        <taxon>Streptophyta</taxon>
        <taxon>Embryophyta</taxon>
        <taxon>Tracheophyta</taxon>
        <taxon>Spermatophyta</taxon>
        <taxon>Magnoliopsida</taxon>
        <taxon>Liliopsida</taxon>
        <taxon>Poales</taxon>
        <taxon>Poaceae</taxon>
        <taxon>BOP clade</taxon>
        <taxon>Oryzoideae</taxon>
        <taxon>Oryzeae</taxon>
        <taxon>Oryzinae</taxon>
        <taxon>Oryza</taxon>
    </lineage>
</organism>
<reference evidence="1" key="2">
    <citation type="submission" date="2018-05" db="EMBL/GenBank/DDBJ databases">
        <title>OmerRS3 (Oryza meridionalis Reference Sequence Version 3).</title>
        <authorList>
            <person name="Zhang J."/>
            <person name="Kudrna D."/>
            <person name="Lee S."/>
            <person name="Talag J."/>
            <person name="Welchert J."/>
            <person name="Wing R.A."/>
        </authorList>
    </citation>
    <scope>NUCLEOTIDE SEQUENCE [LARGE SCALE GENOMIC DNA]</scope>
    <source>
        <strain evidence="1">cv. OR44</strain>
    </source>
</reference>
<protein>
    <submittedName>
        <fullName evidence="1">Uncharacterized protein</fullName>
    </submittedName>
</protein>
<reference evidence="1" key="1">
    <citation type="submission" date="2015-04" db="UniProtKB">
        <authorList>
            <consortium name="EnsemblPlants"/>
        </authorList>
    </citation>
    <scope>IDENTIFICATION</scope>
</reference>
<dbReference type="AlphaFoldDB" id="A0A0E0C469"/>
<dbReference type="Gramene" id="OMERI01G19770.1">
    <property type="protein sequence ID" value="OMERI01G19770.1"/>
    <property type="gene ID" value="OMERI01G19770"/>
</dbReference>
<name>A0A0E0C469_9ORYZ</name>
<sequence>MYLYDSSSDLEHMDTGAKVPAQRTGACWRSCSQTYDGTLKGWSFQEVELLHMDHRENQAFHGGAHDVHGKGHVIGVDQREQLSLRAADEQSVKVISLSVALAQDELPQAPHEDGFAGPQGQLLRWLAKERDSVAHHGGAGEDLGREGGGTAHAAEVHDDEILDVVIAFQGTDPIPEAVVAVEAGDGESDGVEGARVGVGGVRHRFHHRRGVIEDEGHKSLDPGLGMGKHHWRQAGGTQGREELGWELADAGSIRWGNGVGGGWRRRKPIEDPQSTQFDDFEFWEEINLAECVRSSIKKRSSIPSPKEVLEKICIFQSRHGTAPDDDELNAKLSMVASLNIGLGRTEIIFSGEDPTWCSRAAADLSRADPFDCCR</sequence>
<proteinExistence type="predicted"/>
<evidence type="ECO:0000313" key="2">
    <source>
        <dbReference type="Proteomes" id="UP000008021"/>
    </source>
</evidence>
<dbReference type="Proteomes" id="UP000008021">
    <property type="component" value="Chromosome 1"/>
</dbReference>
<dbReference type="EnsemblPlants" id="OMERI01G19770.1">
    <property type="protein sequence ID" value="OMERI01G19770.1"/>
    <property type="gene ID" value="OMERI01G19770"/>
</dbReference>
<dbReference type="HOGENOM" id="CLU_740520_0_0_1"/>
<keyword evidence="2" id="KW-1185">Reference proteome</keyword>
<accession>A0A0E0C469</accession>